<feature type="transmembrane region" description="Helical" evidence="1">
    <location>
        <begin position="272"/>
        <end position="292"/>
    </location>
</feature>
<name>A0AA49JTV4_9BACT</name>
<evidence type="ECO:0000313" key="4">
    <source>
        <dbReference type="Proteomes" id="UP001229955"/>
    </source>
</evidence>
<feature type="transmembrane region" description="Helical" evidence="1">
    <location>
        <begin position="469"/>
        <end position="491"/>
    </location>
</feature>
<reference evidence="2" key="1">
    <citation type="submission" date="2023-07" db="EMBL/GenBank/DDBJ databases">
        <authorList>
            <person name="Haufschild T."/>
            <person name="Kallscheuer N."/>
            <person name="Hammer J."/>
            <person name="Kohn T."/>
            <person name="Kabuu M."/>
            <person name="Jogler M."/>
            <person name="Wohfarth N."/>
            <person name="Heuer A."/>
            <person name="Rohde M."/>
            <person name="van Teeseling M.C.F."/>
            <person name="Jogler C."/>
        </authorList>
    </citation>
    <scope>NUCLEOTIDE SEQUENCE</scope>
    <source>
        <strain evidence="2">Strain 138</strain>
        <strain evidence="3">Strain 318</strain>
    </source>
</reference>
<organism evidence="2">
    <name type="scientific">Pseudogemmatithrix spongiicola</name>
    <dbReference type="NCBI Taxonomy" id="3062599"/>
    <lineage>
        <taxon>Bacteria</taxon>
        <taxon>Pseudomonadati</taxon>
        <taxon>Gemmatimonadota</taxon>
        <taxon>Gemmatimonadia</taxon>
        <taxon>Gemmatimonadales</taxon>
        <taxon>Gemmatimonadaceae</taxon>
        <taxon>Pseudogemmatithrix</taxon>
    </lineage>
</organism>
<evidence type="ECO:0000256" key="1">
    <source>
        <dbReference type="SAM" id="Phobius"/>
    </source>
</evidence>
<evidence type="ECO:0000313" key="2">
    <source>
        <dbReference type="EMBL" id="WKW11911.1"/>
    </source>
</evidence>
<gene>
    <name evidence="2" type="ORF">Strain138_001180</name>
    <name evidence="3" type="ORF">Strain318_001180</name>
</gene>
<keyword evidence="4" id="KW-1185">Reference proteome</keyword>
<sequence>MSNEERSLIGSRTKRNVAAWHRWLGLGLTLPLLGWVVSAAVMMLVTMNAQNGLAGSYELNPHNSIDVPLSEASVSPNAMLAKLAAEHSIERVYWLRLQSRGAHLWYVVKPTPYALAMVFDARTGQRLDPLSDELLTVVAGEALVGSHVSSLTPASEYNRYYAAPRLEAVRAKLAGAQSAQLILSRDEGRTLRRLNADSERFEWWYRTFHVNQLTTHLWPWTTLLYLCAAGVMVLAALGYLLFWWRRPRGAVRASDPQQETARWSVRILHRRLGAVAGGILTIQVLVGAYLWLNLGPLEDPFRGKSSFHADWNGGFSTGRPLATAAEVLARLSNVLPNSSRPVQAIEWRVLGENDVWVVTPRLDEAPRVFDSDGAPIESLDPAEAGEIARREVIGNPSFVFVGSEPQLYMDLNRPVPTYRFRFDDPGKTDVYVATNTGQIIQRRPRIWRWFGPLLAVHMIEVTGNKSVDVVLLAAFQLLVLGMIATGLTVFLRSRPAGGA</sequence>
<keyword evidence="1" id="KW-0472">Membrane</keyword>
<evidence type="ECO:0008006" key="5">
    <source>
        <dbReference type="Google" id="ProtNLM"/>
    </source>
</evidence>
<protein>
    <recommendedName>
        <fullName evidence="5">PepSY domain-containing protein</fullName>
    </recommendedName>
</protein>
<dbReference type="EMBL" id="CP130613">
    <property type="protein sequence ID" value="WKW14821.1"/>
    <property type="molecule type" value="Genomic_DNA"/>
</dbReference>
<keyword evidence="1" id="KW-0812">Transmembrane</keyword>
<feature type="transmembrane region" description="Helical" evidence="1">
    <location>
        <begin position="223"/>
        <end position="244"/>
    </location>
</feature>
<dbReference type="EMBL" id="CP130612">
    <property type="protein sequence ID" value="WKW11911.1"/>
    <property type="molecule type" value="Genomic_DNA"/>
</dbReference>
<proteinExistence type="predicted"/>
<accession>A0AA49JTV4</accession>
<dbReference type="KEGG" id="pspc:Strain318_001180"/>
<feature type="transmembrane region" description="Helical" evidence="1">
    <location>
        <begin position="20"/>
        <end position="45"/>
    </location>
</feature>
<dbReference type="Proteomes" id="UP001229955">
    <property type="component" value="Chromosome"/>
</dbReference>
<dbReference type="Pfam" id="PF03929">
    <property type="entry name" value="PepSY_TM"/>
    <property type="match status" value="1"/>
</dbReference>
<accession>A0AA49JZD5</accession>
<dbReference type="InterPro" id="IPR005625">
    <property type="entry name" value="PepSY-ass_TM"/>
</dbReference>
<keyword evidence="1" id="KW-1133">Transmembrane helix</keyword>
<evidence type="ECO:0000313" key="3">
    <source>
        <dbReference type="EMBL" id="WKW14821.1"/>
    </source>
</evidence>
<dbReference type="RefSeq" id="WP_367887594.1">
    <property type="nucleotide sequence ID" value="NZ_CP130612.1"/>
</dbReference>
<dbReference type="AlphaFoldDB" id="A0AA49JTV4"/>